<feature type="domain" description="FAD-binding PCMH-type" evidence="6">
    <location>
        <begin position="45"/>
        <end position="215"/>
    </location>
</feature>
<dbReference type="Gene3D" id="3.30.43.10">
    <property type="entry name" value="Uridine Diphospho-n-acetylenolpyruvylglucosamine Reductase, domain 2"/>
    <property type="match status" value="1"/>
</dbReference>
<dbReference type="InterPro" id="IPR006093">
    <property type="entry name" value="Oxy_OxRdtase_FAD_BS"/>
</dbReference>
<evidence type="ECO:0000256" key="1">
    <source>
        <dbReference type="ARBA" id="ARBA00001974"/>
    </source>
</evidence>
<dbReference type="Pfam" id="PF08031">
    <property type="entry name" value="BBE"/>
    <property type="match status" value="1"/>
</dbReference>
<protein>
    <submittedName>
        <fullName evidence="7">FAD-binding oxidoreductase</fullName>
    </submittedName>
</protein>
<dbReference type="Gene3D" id="3.30.465.10">
    <property type="match status" value="1"/>
</dbReference>
<evidence type="ECO:0000256" key="3">
    <source>
        <dbReference type="ARBA" id="ARBA00022630"/>
    </source>
</evidence>
<comment type="similarity">
    <text evidence="2">Belongs to the oxygen-dependent FAD-linked oxidoreductase family.</text>
</comment>
<evidence type="ECO:0000313" key="8">
    <source>
        <dbReference type="Proteomes" id="UP000291101"/>
    </source>
</evidence>
<proteinExistence type="inferred from homology"/>
<sequence>MKSMSETKGVDAAGISGLREVMLGQVLAPADTGYDEARQVWNGTVNRRPALIARCEDVADVQRALGFAVEHDLPVAVRGGGHSVAGFSTCDAGVLIDLGLMRTVSVDAQTRVARAQSGATGAEFDRATQEHGLATTLGVVSTTGIAGLTLGGGIGWLMRKHGLACDNLLSVDLVTANGCLVTASADQNPDLFWALKGGGGNFGVVTSFEYRLHPVGPMVYGGGVAYAPEHRRVVLESYRELTRKAPDELTTYAAMTAGPDGSPVAAIAACYAGDPAEGARLLDPTKAAVGEPLLDGLGLLSYIEQQSRVDEGYPRGEYHYWRSCFLDDLTDDVIDVLVDRASDVQAPPALELIVEHMGGAIAEGDGAFAHRDAKYDVLIAANWTDPVDQDRCVSWARDTAAALEPHSRGGYTNYEPDADGAYVQDAYGDRLVRLRALKAQYDPHNVFHLNQNVTPAS</sequence>
<dbReference type="Proteomes" id="UP000291101">
    <property type="component" value="Unassembled WGS sequence"/>
</dbReference>
<dbReference type="InterPro" id="IPR006094">
    <property type="entry name" value="Oxid_FAD_bind_N"/>
</dbReference>
<accession>A0A4Q2SQ78</accession>
<dbReference type="InterPro" id="IPR016166">
    <property type="entry name" value="FAD-bd_PCMH"/>
</dbReference>
<dbReference type="InterPro" id="IPR012951">
    <property type="entry name" value="BBE"/>
</dbReference>
<comment type="cofactor">
    <cofactor evidence="1">
        <name>FAD</name>
        <dbReference type="ChEBI" id="CHEBI:57692"/>
    </cofactor>
</comment>
<dbReference type="SUPFAM" id="SSF56176">
    <property type="entry name" value="FAD-binding/transporter-associated domain-like"/>
    <property type="match status" value="1"/>
</dbReference>
<comment type="caution">
    <text evidence="7">The sequence shown here is derived from an EMBL/GenBank/DDBJ whole genome shotgun (WGS) entry which is preliminary data.</text>
</comment>
<dbReference type="PROSITE" id="PS00862">
    <property type="entry name" value="OX2_COVAL_FAD"/>
    <property type="match status" value="1"/>
</dbReference>
<evidence type="ECO:0000313" key="7">
    <source>
        <dbReference type="EMBL" id="RYC07301.1"/>
    </source>
</evidence>
<dbReference type="GO" id="GO:0071949">
    <property type="term" value="F:FAD binding"/>
    <property type="evidence" value="ECO:0007669"/>
    <property type="project" value="InterPro"/>
</dbReference>
<dbReference type="InterPro" id="IPR016167">
    <property type="entry name" value="FAD-bd_PCMH_sub1"/>
</dbReference>
<dbReference type="EMBL" id="SDWV01000016">
    <property type="protein sequence ID" value="RYC07301.1"/>
    <property type="molecule type" value="Genomic_DNA"/>
</dbReference>
<dbReference type="Gene3D" id="3.40.462.20">
    <property type="match status" value="1"/>
</dbReference>
<keyword evidence="5" id="KW-0560">Oxidoreductase</keyword>
<evidence type="ECO:0000256" key="2">
    <source>
        <dbReference type="ARBA" id="ARBA00005466"/>
    </source>
</evidence>
<dbReference type="AlphaFoldDB" id="A0A4Q2SQ78"/>
<gene>
    <name evidence="7" type="ORF">EUA94_15510</name>
</gene>
<keyword evidence="4" id="KW-0274">FAD</keyword>
<dbReference type="Pfam" id="PF01565">
    <property type="entry name" value="FAD_binding_4"/>
    <property type="match status" value="1"/>
</dbReference>
<dbReference type="PROSITE" id="PS51387">
    <property type="entry name" value="FAD_PCMH"/>
    <property type="match status" value="1"/>
</dbReference>
<dbReference type="InterPro" id="IPR016169">
    <property type="entry name" value="FAD-bd_PCMH_sub2"/>
</dbReference>
<evidence type="ECO:0000256" key="4">
    <source>
        <dbReference type="ARBA" id="ARBA00022827"/>
    </source>
</evidence>
<dbReference type="GO" id="GO:0016491">
    <property type="term" value="F:oxidoreductase activity"/>
    <property type="evidence" value="ECO:0007669"/>
    <property type="project" value="UniProtKB-KW"/>
</dbReference>
<dbReference type="PANTHER" id="PTHR42973">
    <property type="entry name" value="BINDING OXIDOREDUCTASE, PUTATIVE (AFU_ORTHOLOGUE AFUA_1G17690)-RELATED"/>
    <property type="match status" value="1"/>
</dbReference>
<dbReference type="PANTHER" id="PTHR42973:SF39">
    <property type="entry name" value="FAD-BINDING PCMH-TYPE DOMAIN-CONTAINING PROTEIN"/>
    <property type="match status" value="1"/>
</dbReference>
<name>A0A4Q2SQ78_9ACTN</name>
<dbReference type="OrthoDB" id="3682986at2"/>
<keyword evidence="3" id="KW-0285">Flavoprotein</keyword>
<keyword evidence="8" id="KW-1185">Reference proteome</keyword>
<dbReference type="InterPro" id="IPR036318">
    <property type="entry name" value="FAD-bd_PCMH-like_sf"/>
</dbReference>
<dbReference type="InterPro" id="IPR050416">
    <property type="entry name" value="FAD-linked_Oxidoreductase"/>
</dbReference>
<evidence type="ECO:0000256" key="5">
    <source>
        <dbReference type="ARBA" id="ARBA00023002"/>
    </source>
</evidence>
<organism evidence="7 8">
    <name type="scientific">Nocardioides zhouii</name>
    <dbReference type="NCBI Taxonomy" id="1168729"/>
    <lineage>
        <taxon>Bacteria</taxon>
        <taxon>Bacillati</taxon>
        <taxon>Actinomycetota</taxon>
        <taxon>Actinomycetes</taxon>
        <taxon>Propionibacteriales</taxon>
        <taxon>Nocardioidaceae</taxon>
        <taxon>Nocardioides</taxon>
    </lineage>
</organism>
<evidence type="ECO:0000259" key="6">
    <source>
        <dbReference type="PROSITE" id="PS51387"/>
    </source>
</evidence>
<reference evidence="7 8" key="1">
    <citation type="submission" date="2019-01" db="EMBL/GenBank/DDBJ databases">
        <title>Novel species of Nocardioides.</title>
        <authorList>
            <person name="Liu Q."/>
            <person name="X Y.-H."/>
        </authorList>
    </citation>
    <scope>NUCLEOTIDE SEQUENCE [LARGE SCALE GENOMIC DNA]</scope>
    <source>
        <strain evidence="7 8">HLT2-9</strain>
    </source>
</reference>